<protein>
    <submittedName>
        <fullName evidence="7">Thymic stromal cotransporter protein</fullName>
    </submittedName>
</protein>
<accession>A0A8J0USL1</accession>
<dbReference type="GeneID" id="108713383"/>
<feature type="transmembrane region" description="Helical" evidence="5">
    <location>
        <begin position="415"/>
        <end position="440"/>
    </location>
</feature>
<feature type="transmembrane region" description="Helical" evidence="5">
    <location>
        <begin position="327"/>
        <end position="347"/>
    </location>
</feature>
<feature type="transmembrane region" description="Helical" evidence="5">
    <location>
        <begin position="299"/>
        <end position="320"/>
    </location>
</feature>
<feature type="transmembrane region" description="Helical" evidence="5">
    <location>
        <begin position="57"/>
        <end position="76"/>
    </location>
</feature>
<proteinExistence type="predicted"/>
<organism evidence="6 7">
    <name type="scientific">Xenopus laevis</name>
    <name type="common">African clawed frog</name>
    <dbReference type="NCBI Taxonomy" id="8355"/>
    <lineage>
        <taxon>Eukaryota</taxon>
        <taxon>Metazoa</taxon>
        <taxon>Chordata</taxon>
        <taxon>Craniata</taxon>
        <taxon>Vertebrata</taxon>
        <taxon>Euteleostomi</taxon>
        <taxon>Amphibia</taxon>
        <taxon>Batrachia</taxon>
        <taxon>Anura</taxon>
        <taxon>Pipoidea</taxon>
        <taxon>Pipidae</taxon>
        <taxon>Xenopodinae</taxon>
        <taxon>Xenopus</taxon>
        <taxon>Xenopus</taxon>
    </lineage>
</organism>
<sequence>MVMVRTWIEPVVAGAQIASSFYDTGLLMTVKNYYNQTIISSNISSDDALQKAISNFYIIYNSIMGLGPLLSAYILAKISDKTSRKVTICVPLTGYLISRMFLLFVILWDWPIEVMFGSAALNGLTGWFTAYWAGVMAWASLGSTESRRSLKLIIIELVYGLAGFAGSLASGHIFVHINVNHHQGAILVSCSLGCYVFCVLYSTFILKIPCPETGCIETNGGRDINDTQKEDIYFKYTERSRLLDDTSTQTRNQSHQKTMFILISIFISVILYNIAAGGAEDVINVFVLKEPLSWGPVDVGYGNAATYINYITSFLGVYAFSKCVGDLGLIIIGMVSFSCGILIMAFVQRTYMYYVARAVMLFSLIPTPIIRSLISKHVQEASYGKVFAVLQLAIGVVYVTSSAGLNKLYQATLGWYSGFCFLLFSTLGFLSIIPVIIAACKQHQRNTASQ</sequence>
<evidence type="ECO:0000256" key="3">
    <source>
        <dbReference type="ARBA" id="ARBA00022989"/>
    </source>
</evidence>
<dbReference type="CTD" id="108713383"/>
<dbReference type="CDD" id="cd17450">
    <property type="entry name" value="MFS_SLC46A2_TSCOT"/>
    <property type="match status" value="1"/>
</dbReference>
<dbReference type="PANTHER" id="PTHR23507">
    <property type="entry name" value="ZGC:174356"/>
    <property type="match status" value="1"/>
</dbReference>
<keyword evidence="6" id="KW-1185">Reference proteome</keyword>
<dbReference type="GO" id="GO:0022857">
    <property type="term" value="F:transmembrane transporter activity"/>
    <property type="evidence" value="ECO:0000318"/>
    <property type="project" value="GO_Central"/>
</dbReference>
<reference evidence="7" key="1">
    <citation type="submission" date="2025-08" db="UniProtKB">
        <authorList>
            <consortium name="RefSeq"/>
        </authorList>
    </citation>
    <scope>IDENTIFICATION</scope>
    <source>
        <strain evidence="7">J_2021</strain>
        <tissue evidence="7">Erythrocytes</tissue>
    </source>
</reference>
<feature type="transmembrane region" description="Helical" evidence="5">
    <location>
        <begin position="259"/>
        <end position="279"/>
    </location>
</feature>
<evidence type="ECO:0000256" key="4">
    <source>
        <dbReference type="ARBA" id="ARBA00023136"/>
    </source>
</evidence>
<evidence type="ECO:0000256" key="2">
    <source>
        <dbReference type="ARBA" id="ARBA00022692"/>
    </source>
</evidence>
<comment type="subcellular location">
    <subcellularLocation>
        <location evidence="1">Membrane</location>
        <topology evidence="1">Multi-pass membrane protein</topology>
    </subcellularLocation>
</comment>
<feature type="transmembrane region" description="Helical" evidence="5">
    <location>
        <begin position="153"/>
        <end position="174"/>
    </location>
</feature>
<dbReference type="GO" id="GO:0055085">
    <property type="term" value="P:transmembrane transport"/>
    <property type="evidence" value="ECO:0000318"/>
    <property type="project" value="GO_Central"/>
</dbReference>
<keyword evidence="4 5" id="KW-0472">Membrane</keyword>
<dbReference type="AlphaFoldDB" id="A0A8J0USL1"/>
<dbReference type="Gene3D" id="1.20.1250.20">
    <property type="entry name" value="MFS general substrate transporter like domains"/>
    <property type="match status" value="2"/>
</dbReference>
<dbReference type="SUPFAM" id="SSF103473">
    <property type="entry name" value="MFS general substrate transporter"/>
    <property type="match status" value="1"/>
</dbReference>
<feature type="transmembrane region" description="Helical" evidence="5">
    <location>
        <begin position="120"/>
        <end position="141"/>
    </location>
</feature>
<keyword evidence="3 5" id="KW-1133">Transmembrane helix</keyword>
<evidence type="ECO:0000313" key="7">
    <source>
        <dbReference type="RefSeq" id="XP_018111933.1"/>
    </source>
</evidence>
<dbReference type="PANTHER" id="PTHR23507:SF41">
    <property type="entry name" value="THYMIC STROMAL COTRANSPORTER HOMOLOG"/>
    <property type="match status" value="1"/>
</dbReference>
<dbReference type="GO" id="GO:0016020">
    <property type="term" value="C:membrane"/>
    <property type="evidence" value="ECO:0000318"/>
    <property type="project" value="GO_Central"/>
</dbReference>
<keyword evidence="2 5" id="KW-0812">Transmembrane</keyword>
<feature type="transmembrane region" description="Helical" evidence="5">
    <location>
        <begin position="386"/>
        <end position="409"/>
    </location>
</feature>
<dbReference type="KEGG" id="xla:108713383"/>
<evidence type="ECO:0000256" key="5">
    <source>
        <dbReference type="SAM" id="Phobius"/>
    </source>
</evidence>
<name>A0A8J0USL1_XENLA</name>
<feature type="transmembrane region" description="Helical" evidence="5">
    <location>
        <begin position="186"/>
        <end position="206"/>
    </location>
</feature>
<gene>
    <name evidence="7" type="primary">LOC108713383</name>
</gene>
<dbReference type="RefSeq" id="XP_018111933.1">
    <property type="nucleotide sequence ID" value="XM_018256444.2"/>
</dbReference>
<evidence type="ECO:0000313" key="6">
    <source>
        <dbReference type="Proteomes" id="UP000186698"/>
    </source>
</evidence>
<evidence type="ECO:0000256" key="1">
    <source>
        <dbReference type="ARBA" id="ARBA00004141"/>
    </source>
</evidence>
<feature type="transmembrane region" description="Helical" evidence="5">
    <location>
        <begin position="353"/>
        <end position="374"/>
    </location>
</feature>
<dbReference type="Proteomes" id="UP000186698">
    <property type="component" value="Chromosome 1L"/>
</dbReference>
<dbReference type="OrthoDB" id="430300at2759"/>
<feature type="transmembrane region" description="Helical" evidence="5">
    <location>
        <begin position="88"/>
        <end position="108"/>
    </location>
</feature>
<dbReference type="InterPro" id="IPR036259">
    <property type="entry name" value="MFS_trans_sf"/>
</dbReference>